<evidence type="ECO:0000259" key="3">
    <source>
        <dbReference type="Pfam" id="PF10363"/>
    </source>
</evidence>
<dbReference type="EMBL" id="CP119901">
    <property type="protein sequence ID" value="WFD22371.1"/>
    <property type="molecule type" value="Genomic_DNA"/>
</dbReference>
<accession>A0AAF0IY08</accession>
<dbReference type="SUPFAM" id="SSF48371">
    <property type="entry name" value="ARM repeat"/>
    <property type="match status" value="1"/>
</dbReference>
<dbReference type="Pfam" id="PF10363">
    <property type="entry name" value="RTP1_C1"/>
    <property type="match status" value="1"/>
</dbReference>
<gene>
    <name evidence="4" type="ORF">MEQU1_001041</name>
</gene>
<evidence type="ECO:0000256" key="2">
    <source>
        <dbReference type="SAM" id="MobiDB-lite"/>
    </source>
</evidence>
<proteinExistence type="inferred from homology"/>
<dbReference type="Proteomes" id="UP001214415">
    <property type="component" value="Chromosome 2"/>
</dbReference>
<feature type="domain" description="RNA polymerase II assembly factor Rtp1 C-terminal" evidence="3">
    <location>
        <begin position="713"/>
        <end position="849"/>
    </location>
</feature>
<feature type="compositionally biased region" description="Basic and acidic residues" evidence="2">
    <location>
        <begin position="955"/>
        <end position="969"/>
    </location>
</feature>
<evidence type="ECO:0000313" key="5">
    <source>
        <dbReference type="Proteomes" id="UP001214415"/>
    </source>
</evidence>
<keyword evidence="5" id="KW-1185">Reference proteome</keyword>
<dbReference type="GO" id="GO:0009306">
    <property type="term" value="P:protein secretion"/>
    <property type="evidence" value="ECO:0007669"/>
    <property type="project" value="TreeGrafter"/>
</dbReference>
<dbReference type="InterPro" id="IPR039600">
    <property type="entry name" value="TANGO6/Rtp1"/>
</dbReference>
<feature type="region of interest" description="Disordered" evidence="2">
    <location>
        <begin position="936"/>
        <end position="970"/>
    </location>
</feature>
<dbReference type="PANTHER" id="PTHR20959:SF1">
    <property type="entry name" value="TRANSPORT AND GOLGI ORGANIZATION PROTEIN 6 HOMOLOG"/>
    <property type="match status" value="1"/>
</dbReference>
<dbReference type="AlphaFoldDB" id="A0AAF0IY08"/>
<dbReference type="InterPro" id="IPR016024">
    <property type="entry name" value="ARM-type_fold"/>
</dbReference>
<comment type="similarity">
    <text evidence="1">Belongs to the Tango6 family.</text>
</comment>
<protein>
    <recommendedName>
        <fullName evidence="3">RNA polymerase II assembly factor Rtp1 C-terminal domain-containing protein</fullName>
    </recommendedName>
</protein>
<reference evidence="4" key="1">
    <citation type="submission" date="2023-03" db="EMBL/GenBank/DDBJ databases">
        <title>Mating type loci evolution in Malassezia.</title>
        <authorList>
            <person name="Coelho M.A."/>
        </authorList>
    </citation>
    <scope>NUCLEOTIDE SEQUENCE</scope>
    <source>
        <strain evidence="4">CBS 12830</strain>
    </source>
</reference>
<organism evidence="4 5">
    <name type="scientific">Malassezia equina</name>
    <dbReference type="NCBI Taxonomy" id="1381935"/>
    <lineage>
        <taxon>Eukaryota</taxon>
        <taxon>Fungi</taxon>
        <taxon>Dikarya</taxon>
        <taxon>Basidiomycota</taxon>
        <taxon>Ustilaginomycotina</taxon>
        <taxon>Malasseziomycetes</taxon>
        <taxon>Malasseziales</taxon>
        <taxon>Malasseziaceae</taxon>
        <taxon>Malassezia</taxon>
    </lineage>
</organism>
<dbReference type="PANTHER" id="PTHR20959">
    <property type="entry name" value="TRANSPORT AND GOLGI ORGANIZATION PROTEIN 6 FAMILY MEMBER"/>
    <property type="match status" value="1"/>
</dbReference>
<dbReference type="InterPro" id="IPR019451">
    <property type="entry name" value="Rtp1_C1"/>
</dbReference>
<name>A0AAF0IY08_9BASI</name>
<evidence type="ECO:0000313" key="4">
    <source>
        <dbReference type="EMBL" id="WFD22371.1"/>
    </source>
</evidence>
<sequence>MMTRAPPPPAPAPLALRAWLRGGATLTGERDAEQQLEPLARGTPAPQRMAHALTHRLAWFDALDLVQAPLPTHLAPIHDDLQQLQRRTGWYAWACAQALHTTLCETTAPLGAKDARMLDTLLSLAMAWFVVPLLARWDATLTTQDTKPTQDEAVANALVPFLAQVAQERTRTEVAARLHRLYDVDMLRVLLRAAHTDTTHRATAQEALDALLRAWPTIQGLSALRRAPQPSALGTSQVRCPAFVREVSASLCTQLLMRTDGMRAFFLGMLGAKEDDLLHGDIGDELTEGDALFQRLDGVAKLVCAPPKHMQRAAYYAAIIPNLLRVLDPMVPPHTTPVHGVHRRAAAFTMVRMYERDASSVLQALQAPMFQAFRPPTTPAEVDRGLRLLSALVTLAPPAPDWIHALCTPLAAPLLALDTLLAQSPPGPGIKAVDAAPAPRTWLAPQTHDILRTWLRLLPDDTLRTALDDAMTKALQPGAPRWKEGPEGVQYTEEDDPHEPLLAHVEALSLHEVVQQHTSDSSDASAPVPRELARVLNLAIDPLRVAHHLQAAGRNAVGRALLLARMTAYRGTLRAAAAGVGRASDPTRHSLVHLYVVLQLLDALGPALLEGEAVQALPFVELALDVRHGEEADELVQTALQLLLALLEKHPQLTPRTTPLLAVFAEQVERLRDASDSETRALAQEASVVLLARAQAPAAELRQRDIPAYEAVYQEALTHLQDPILPVRAHGLHLLTQLVATDRRHHPVCYGDVLPSALVPAIFDLLLQAIQDDESFLYLNAVQGLAHMAVTWRTTVLSQLLAVYVGGDKTQDSVARALQGAEPLSARATDARLRIGEALLQVLQHLGEAAVPDLPRITGPLLTAVRQPWWPATLRSSFVSILGTCVELAPLALAADGTSTAMLSMCTELLTLTSERRGLRRRAKVRATRVQRDEAGRRIEQLVNDSDSDEASAQAEREATSGTDPDPHRPQLRRSALLLLALLIRGTRHQLEEMQETQDAEIQAPLTALRLPGGGVLPDVRGGAQKAPITPLLVTLKALAPVSPLLQYVADEDVDAIVRQQAHATWDEVQALELAWVQASIAR</sequence>
<evidence type="ECO:0000256" key="1">
    <source>
        <dbReference type="ARBA" id="ARBA00005724"/>
    </source>
</evidence>